<dbReference type="InterPro" id="IPR013506">
    <property type="entry name" value="Topo_IIA_bsu_dom2"/>
</dbReference>
<reference evidence="10" key="1">
    <citation type="submission" date="2018-05" db="EMBL/GenBank/DDBJ databases">
        <authorList>
            <person name="Lanie J.A."/>
            <person name="Ng W.-L."/>
            <person name="Kazmierczak K.M."/>
            <person name="Andrzejewski T.M."/>
            <person name="Davidsen T.M."/>
            <person name="Wayne K.J."/>
            <person name="Tettelin H."/>
            <person name="Glass J.I."/>
            <person name="Rusch D."/>
            <person name="Podicherti R."/>
            <person name="Tsui H.-C.T."/>
            <person name="Winkler M.E."/>
        </authorList>
    </citation>
    <scope>NUCLEOTIDE SEQUENCE</scope>
</reference>
<protein>
    <recommendedName>
        <fullName evidence="3">DNA topoisomerase (ATP-hydrolyzing)</fullName>
        <ecNumber evidence="3">5.6.2.2</ecNumber>
    </recommendedName>
</protein>
<evidence type="ECO:0000256" key="2">
    <source>
        <dbReference type="ARBA" id="ARBA00010708"/>
    </source>
</evidence>
<dbReference type="AlphaFoldDB" id="A0A382YU43"/>
<dbReference type="EMBL" id="UINC01178270">
    <property type="protein sequence ID" value="SVD86335.1"/>
    <property type="molecule type" value="Genomic_DNA"/>
</dbReference>
<evidence type="ECO:0000256" key="3">
    <source>
        <dbReference type="ARBA" id="ARBA00012895"/>
    </source>
</evidence>
<evidence type="ECO:0000256" key="5">
    <source>
        <dbReference type="ARBA" id="ARBA00022840"/>
    </source>
</evidence>
<dbReference type="GO" id="GO:0003918">
    <property type="term" value="F:DNA topoisomerase type II (double strand cut, ATP-hydrolyzing) activity"/>
    <property type="evidence" value="ECO:0007669"/>
    <property type="project" value="UniProtKB-EC"/>
</dbReference>
<comment type="similarity">
    <text evidence="2">Belongs to the type II topoisomerase GyrB family.</text>
</comment>
<dbReference type="SUPFAM" id="SSF55874">
    <property type="entry name" value="ATPase domain of HSP90 chaperone/DNA topoisomerase II/histidine kinase"/>
    <property type="match status" value="1"/>
</dbReference>
<dbReference type="SUPFAM" id="SSF54211">
    <property type="entry name" value="Ribosomal protein S5 domain 2-like"/>
    <property type="match status" value="1"/>
</dbReference>
<feature type="non-terminal residue" evidence="10">
    <location>
        <position position="1"/>
    </location>
</feature>
<evidence type="ECO:0000256" key="7">
    <source>
        <dbReference type="ARBA" id="ARBA00023125"/>
    </source>
</evidence>
<dbReference type="GO" id="GO:0003677">
    <property type="term" value="F:DNA binding"/>
    <property type="evidence" value="ECO:0007669"/>
    <property type="project" value="UniProtKB-KW"/>
</dbReference>
<feature type="domain" description="DNA topoisomerase type IIA subunit B" evidence="9">
    <location>
        <begin position="58"/>
        <end position="225"/>
    </location>
</feature>
<evidence type="ECO:0000256" key="4">
    <source>
        <dbReference type="ARBA" id="ARBA00022741"/>
    </source>
</evidence>
<dbReference type="InterPro" id="IPR036890">
    <property type="entry name" value="HATPase_C_sf"/>
</dbReference>
<dbReference type="GO" id="GO:0005524">
    <property type="term" value="F:ATP binding"/>
    <property type="evidence" value="ECO:0007669"/>
    <property type="project" value="UniProtKB-KW"/>
</dbReference>
<name>A0A382YU43_9ZZZZ</name>
<dbReference type="PANTHER" id="PTHR45866">
    <property type="entry name" value="DNA GYRASE/TOPOISOMERASE SUBUNIT B"/>
    <property type="match status" value="1"/>
</dbReference>
<accession>A0A382YU43</accession>
<dbReference type="SMART" id="SM00433">
    <property type="entry name" value="TOP2c"/>
    <property type="match status" value="1"/>
</dbReference>
<dbReference type="Pfam" id="PF00204">
    <property type="entry name" value="DNA_gyraseB"/>
    <property type="match status" value="1"/>
</dbReference>
<feature type="non-terminal residue" evidence="10">
    <location>
        <position position="261"/>
    </location>
</feature>
<dbReference type="Gene3D" id="3.30.565.10">
    <property type="entry name" value="Histidine kinase-like ATPase, C-terminal domain"/>
    <property type="match status" value="1"/>
</dbReference>
<evidence type="ECO:0000256" key="1">
    <source>
        <dbReference type="ARBA" id="ARBA00000185"/>
    </source>
</evidence>
<dbReference type="PANTHER" id="PTHR45866:SF1">
    <property type="entry name" value="DNA GYRASE SUBUNIT B, MITOCHONDRIAL"/>
    <property type="match status" value="1"/>
</dbReference>
<keyword evidence="6" id="KW-0799">Topoisomerase</keyword>
<dbReference type="InterPro" id="IPR020568">
    <property type="entry name" value="Ribosomal_Su5_D2-typ_SF"/>
</dbReference>
<keyword evidence="5" id="KW-0067">ATP-binding</keyword>
<dbReference type="InterPro" id="IPR014721">
    <property type="entry name" value="Ribsml_uS5_D2-typ_fold_subgr"/>
</dbReference>
<dbReference type="GO" id="GO:0006265">
    <property type="term" value="P:DNA topological change"/>
    <property type="evidence" value="ECO:0007669"/>
    <property type="project" value="InterPro"/>
</dbReference>
<evidence type="ECO:0000256" key="6">
    <source>
        <dbReference type="ARBA" id="ARBA00023029"/>
    </source>
</evidence>
<dbReference type="InterPro" id="IPR000565">
    <property type="entry name" value="Topo_IIA_B"/>
</dbReference>
<dbReference type="PRINTS" id="PR01159">
    <property type="entry name" value="DNAGYRASEB"/>
</dbReference>
<keyword evidence="8" id="KW-0413">Isomerase</keyword>
<sequence length="261" mass="29577">RGTTIYFKPDPEIFGSTKFDTKRIRETLEARAYLHRGLKIIYRDRVKGVTDTFQFDAGIKAYLEKLVKERGFKPTHDFMFYQECEEEPRMEVALQWTDEPGEYIRSYVNGVYTRDGGTHEQGLRTGVVRAVRNYIDIHELQPRGVSLTPDDLREGLSAVLSVYHLDPQFQGQTKEKLNNPEVSSHVASSVGANLELYFNSNPTTAKAVVARAILASKARRASRDAVLQVKRKTAVSHRLNLPGKLADCESTRPAKSELFIV</sequence>
<keyword evidence="4" id="KW-0547">Nucleotide-binding</keyword>
<evidence type="ECO:0000256" key="8">
    <source>
        <dbReference type="ARBA" id="ARBA00023235"/>
    </source>
</evidence>
<dbReference type="Gene3D" id="3.30.230.10">
    <property type="match status" value="1"/>
</dbReference>
<evidence type="ECO:0000259" key="9">
    <source>
        <dbReference type="Pfam" id="PF00204"/>
    </source>
</evidence>
<proteinExistence type="inferred from homology"/>
<dbReference type="CDD" id="cd00822">
    <property type="entry name" value="TopoII_Trans_DNA_gyrase"/>
    <property type="match status" value="1"/>
</dbReference>
<dbReference type="InterPro" id="IPR001241">
    <property type="entry name" value="Topo_IIA"/>
</dbReference>
<organism evidence="10">
    <name type="scientific">marine metagenome</name>
    <dbReference type="NCBI Taxonomy" id="408172"/>
    <lineage>
        <taxon>unclassified sequences</taxon>
        <taxon>metagenomes</taxon>
        <taxon>ecological metagenomes</taxon>
    </lineage>
</organism>
<evidence type="ECO:0000313" key="10">
    <source>
        <dbReference type="EMBL" id="SVD86335.1"/>
    </source>
</evidence>
<comment type="catalytic activity">
    <reaction evidence="1">
        <text>ATP-dependent breakage, passage and rejoining of double-stranded DNA.</text>
        <dbReference type="EC" id="5.6.2.2"/>
    </reaction>
</comment>
<keyword evidence="7" id="KW-0238">DNA-binding</keyword>
<gene>
    <name evidence="10" type="ORF">METZ01_LOCUS439189</name>
</gene>
<dbReference type="EC" id="5.6.2.2" evidence="3"/>